<dbReference type="GO" id="GO:0004674">
    <property type="term" value="F:protein serine/threonine kinase activity"/>
    <property type="evidence" value="ECO:0007669"/>
    <property type="project" value="TreeGrafter"/>
</dbReference>
<dbReference type="GO" id="GO:0005737">
    <property type="term" value="C:cytoplasm"/>
    <property type="evidence" value="ECO:0007669"/>
    <property type="project" value="TreeGrafter"/>
</dbReference>
<feature type="compositionally biased region" description="Polar residues" evidence="2">
    <location>
        <begin position="242"/>
        <end position="254"/>
    </location>
</feature>
<dbReference type="PANTHER" id="PTHR22967">
    <property type="entry name" value="SERINE/THREONINE PROTEIN KINASE"/>
    <property type="match status" value="1"/>
</dbReference>
<dbReference type="Proteomes" id="UP000288716">
    <property type="component" value="Unassembled WGS sequence"/>
</dbReference>
<evidence type="ECO:0000313" key="6">
    <source>
        <dbReference type="Proteomes" id="UP000288716"/>
    </source>
</evidence>
<dbReference type="PROSITE" id="PS50076">
    <property type="entry name" value="DNAJ_2"/>
    <property type="match status" value="1"/>
</dbReference>
<accession>A0A443SPF6</accession>
<dbReference type="InterPro" id="IPR011009">
    <property type="entry name" value="Kinase-like_dom_sf"/>
</dbReference>
<dbReference type="Gene3D" id="1.10.510.10">
    <property type="entry name" value="Transferase(Phosphotransferase) domain 1"/>
    <property type="match status" value="1"/>
</dbReference>
<organism evidence="5 6">
    <name type="scientific">Leptotrombidium deliense</name>
    <dbReference type="NCBI Taxonomy" id="299467"/>
    <lineage>
        <taxon>Eukaryota</taxon>
        <taxon>Metazoa</taxon>
        <taxon>Ecdysozoa</taxon>
        <taxon>Arthropoda</taxon>
        <taxon>Chelicerata</taxon>
        <taxon>Arachnida</taxon>
        <taxon>Acari</taxon>
        <taxon>Acariformes</taxon>
        <taxon>Trombidiformes</taxon>
        <taxon>Prostigmata</taxon>
        <taxon>Anystina</taxon>
        <taxon>Parasitengona</taxon>
        <taxon>Trombiculoidea</taxon>
        <taxon>Trombiculidae</taxon>
        <taxon>Leptotrombidium</taxon>
    </lineage>
</organism>
<reference evidence="5 6" key="1">
    <citation type="journal article" date="2018" name="Gigascience">
        <title>Genomes of trombidid mites reveal novel predicted allergens and laterally-transferred genes associated with secondary metabolism.</title>
        <authorList>
            <person name="Dong X."/>
            <person name="Chaisiri K."/>
            <person name="Xia D."/>
            <person name="Armstrong S.D."/>
            <person name="Fang Y."/>
            <person name="Donnelly M.J."/>
            <person name="Kadowaki T."/>
            <person name="McGarry J.W."/>
            <person name="Darby A.C."/>
            <person name="Makepeace B.L."/>
        </authorList>
    </citation>
    <scope>NUCLEOTIDE SEQUENCE [LARGE SCALE GENOMIC DNA]</scope>
    <source>
        <strain evidence="5">UoL-UT</strain>
    </source>
</reference>
<evidence type="ECO:0000256" key="2">
    <source>
        <dbReference type="SAM" id="MobiDB-lite"/>
    </source>
</evidence>
<dbReference type="InterPro" id="IPR000719">
    <property type="entry name" value="Prot_kinase_dom"/>
</dbReference>
<gene>
    <name evidence="5" type="ORF">B4U80_07904</name>
</gene>
<protein>
    <submittedName>
        <fullName evidence="5">Cyclin-G-associated kinase-like protein</fullName>
    </submittedName>
</protein>
<dbReference type="SMART" id="SM00220">
    <property type="entry name" value="S_TKc"/>
    <property type="match status" value="1"/>
</dbReference>
<dbReference type="STRING" id="299467.A0A443SPF6"/>
<name>A0A443SPF6_9ACAR</name>
<dbReference type="SUPFAM" id="SSF56112">
    <property type="entry name" value="Protein kinase-like (PK-like)"/>
    <property type="match status" value="1"/>
</dbReference>
<dbReference type="FunFam" id="1.10.287.110:FF:000002">
    <property type="entry name" value="putative tyrosine-protein phosphatase auxilin isoform X2"/>
    <property type="match status" value="1"/>
</dbReference>
<dbReference type="PROSITE" id="PS00108">
    <property type="entry name" value="PROTEIN_KINASE_ST"/>
    <property type="match status" value="1"/>
</dbReference>
<dbReference type="InterPro" id="IPR001623">
    <property type="entry name" value="DnaJ_domain"/>
</dbReference>
<evidence type="ECO:0000259" key="4">
    <source>
        <dbReference type="PROSITE" id="PS50076"/>
    </source>
</evidence>
<dbReference type="CDD" id="cd06257">
    <property type="entry name" value="DnaJ"/>
    <property type="match status" value="1"/>
</dbReference>
<feature type="compositionally biased region" description="Low complexity" evidence="2">
    <location>
        <begin position="230"/>
        <end position="241"/>
    </location>
</feature>
<dbReference type="AlphaFoldDB" id="A0A443SPF6"/>
<dbReference type="OrthoDB" id="1717591at2759"/>
<evidence type="ECO:0000313" key="5">
    <source>
        <dbReference type="EMBL" id="RWS29397.1"/>
    </source>
</evidence>
<dbReference type="SUPFAM" id="SSF46565">
    <property type="entry name" value="Chaperone J-domain"/>
    <property type="match status" value="1"/>
</dbReference>
<feature type="domain" description="Protein kinase" evidence="3">
    <location>
        <begin position="1"/>
        <end position="217"/>
    </location>
</feature>
<dbReference type="Gene3D" id="1.10.287.110">
    <property type="entry name" value="DnaJ domain"/>
    <property type="match status" value="1"/>
</dbReference>
<dbReference type="EMBL" id="NCKV01000934">
    <property type="protein sequence ID" value="RWS29397.1"/>
    <property type="molecule type" value="Genomic_DNA"/>
</dbReference>
<sequence>MLSFIGHGKLLINIDEVSEYKNAFMFFNSEYCGCGSLKDLSIPITSSQQLNRILYQTCLAIKKMHKLNFIHRDLKIENILFDNEGYVKLCDFGSAINNSYEPDHNWTPIQRSLVEDEMSRHTTPMYRPPEILDTYLHYPINTAMDIWAFGCMTYLLKFGRHPFEDSAKLRIINCNYSIPSNADDGIHTQIIRACLKVDPCERIKIDGIISLLEANFVDLHSPCVKPRQITPTTSHSTSPTHQLPTQAPGSAQPASMSFSGFTRYLKETSSKVMQSVQQSMSRPEMAASQNQSTKATINHGPIPVNHGRSVFYQNSNDKQTVNDHKSFTPETVSKNITEATFEEVRSELSSNTDFIKEPEPDVVVEDLLNLNLSSAATQNEHNPLNSEINECFPNQPAEENQDPTSIDLLVDTGHQAMKSPNSNFDLLNDIFSSPMNGGAAPNGIPPGFQRTPLPKPDLLFTASNASSVPLNQQPLHRNTSTPNLTKLDPLAELGSFVSSANCVSPTHHQKPLQPTGIPRVASYSTFQASSVQSKPDYSRLHFAEANIATNTNAANSSIPTKVSGNEFEDLLQGFPKRATTEPSNRTMAELKKQELVKEGMSPEKLKVLDWKENKTRNIRALLGSLHTIVWDGCNWQNVGMHQLINSSDVKKMYRKACIAVHPDKVIGTSHEELAKLIFVELNDAWSEFEKQQGNI</sequence>
<comment type="caution">
    <text evidence="5">The sequence shown here is derived from an EMBL/GenBank/DDBJ whole genome shotgun (WGS) entry which is preliminary data.</text>
</comment>
<evidence type="ECO:0000259" key="3">
    <source>
        <dbReference type="PROSITE" id="PS50011"/>
    </source>
</evidence>
<dbReference type="VEuPathDB" id="VectorBase:LDEU002644"/>
<dbReference type="InterPro" id="IPR036869">
    <property type="entry name" value="J_dom_sf"/>
</dbReference>
<dbReference type="Pfam" id="PF00069">
    <property type="entry name" value="Pkinase"/>
    <property type="match status" value="1"/>
</dbReference>
<feature type="region of interest" description="Disordered" evidence="2">
    <location>
        <begin position="228"/>
        <end position="254"/>
    </location>
</feature>
<dbReference type="GO" id="GO:0005524">
    <property type="term" value="F:ATP binding"/>
    <property type="evidence" value="ECO:0007669"/>
    <property type="project" value="InterPro"/>
</dbReference>
<keyword evidence="1" id="KW-0547">Nucleotide-binding</keyword>
<keyword evidence="5" id="KW-0418">Kinase</keyword>
<dbReference type="InterPro" id="IPR008271">
    <property type="entry name" value="Ser/Thr_kinase_AS"/>
</dbReference>
<keyword evidence="6" id="KW-1185">Reference proteome</keyword>
<evidence type="ECO:0000256" key="1">
    <source>
        <dbReference type="ARBA" id="ARBA00022741"/>
    </source>
</evidence>
<feature type="domain" description="J" evidence="4">
    <location>
        <begin position="633"/>
        <end position="693"/>
    </location>
</feature>
<proteinExistence type="predicted"/>
<keyword evidence="5" id="KW-0808">Transferase</keyword>
<dbReference type="PROSITE" id="PS50011">
    <property type="entry name" value="PROTEIN_KINASE_DOM"/>
    <property type="match status" value="1"/>
</dbReference>